<feature type="domain" description="CBS" evidence="3">
    <location>
        <begin position="13"/>
        <end position="70"/>
    </location>
</feature>
<keyword evidence="1 2" id="KW-0129">CBS domain</keyword>
<dbReference type="InterPro" id="IPR000644">
    <property type="entry name" value="CBS_dom"/>
</dbReference>
<feature type="domain" description="CBS" evidence="3">
    <location>
        <begin position="80"/>
        <end position="137"/>
    </location>
</feature>
<dbReference type="PROSITE" id="PS51371">
    <property type="entry name" value="CBS"/>
    <property type="match status" value="2"/>
</dbReference>
<evidence type="ECO:0000259" key="3">
    <source>
        <dbReference type="PROSITE" id="PS51371"/>
    </source>
</evidence>
<sequence length="162" mass="18537">MSSYRNLTARDIMVRKVITLRPQMEVMDAIRVMMKHKIAGAPVVNDHGRYLGVFSEKSSLSVLLGMEYDSDPTTEIRSYVDTTARFVHEDTDMLSIVDIFLNEPYRRLPVLRDQDELVGLVCRRDVLRAFNDGMRKRQKATGDSGILYFSSVTLREDSTIIS</sequence>
<comment type="caution">
    <text evidence="4">The sequence shown here is derived from an EMBL/GenBank/DDBJ whole genome shotgun (WGS) entry which is preliminary data.</text>
</comment>
<dbReference type="PANTHER" id="PTHR43080:SF26">
    <property type="entry name" value="REGULATORY PROTEIN"/>
    <property type="match status" value="1"/>
</dbReference>
<dbReference type="InterPro" id="IPR046342">
    <property type="entry name" value="CBS_dom_sf"/>
</dbReference>
<dbReference type="Proteomes" id="UP000316095">
    <property type="component" value="Unassembled WGS sequence"/>
</dbReference>
<dbReference type="Pfam" id="PF00571">
    <property type="entry name" value="CBS"/>
    <property type="match status" value="2"/>
</dbReference>
<name>A0A5C5XG12_9PLAN</name>
<evidence type="ECO:0000313" key="4">
    <source>
        <dbReference type="EMBL" id="TWT61589.1"/>
    </source>
</evidence>
<dbReference type="SUPFAM" id="SSF54631">
    <property type="entry name" value="CBS-domain pair"/>
    <property type="match status" value="1"/>
</dbReference>
<evidence type="ECO:0000313" key="5">
    <source>
        <dbReference type="Proteomes" id="UP000316095"/>
    </source>
</evidence>
<dbReference type="RefSeq" id="WP_165441727.1">
    <property type="nucleotide sequence ID" value="NZ_SJPG01000001.1"/>
</dbReference>
<dbReference type="Gene3D" id="3.10.580.10">
    <property type="entry name" value="CBS-domain"/>
    <property type="match status" value="1"/>
</dbReference>
<dbReference type="EMBL" id="SJPG01000001">
    <property type="protein sequence ID" value="TWT61589.1"/>
    <property type="molecule type" value="Genomic_DNA"/>
</dbReference>
<dbReference type="InterPro" id="IPR051257">
    <property type="entry name" value="Diverse_CBS-Domain"/>
</dbReference>
<dbReference type="AlphaFoldDB" id="A0A5C5XG12"/>
<accession>A0A5C5XG12</accession>
<proteinExistence type="predicted"/>
<gene>
    <name evidence="4" type="ORF">Pan54_23250</name>
</gene>
<evidence type="ECO:0000256" key="2">
    <source>
        <dbReference type="PROSITE-ProRule" id="PRU00703"/>
    </source>
</evidence>
<dbReference type="SMART" id="SM00116">
    <property type="entry name" value="CBS"/>
    <property type="match status" value="2"/>
</dbReference>
<evidence type="ECO:0000256" key="1">
    <source>
        <dbReference type="ARBA" id="ARBA00023122"/>
    </source>
</evidence>
<protein>
    <submittedName>
        <fullName evidence="4">Inosine 5'-monophosphate dehydrogenase</fullName>
    </submittedName>
</protein>
<dbReference type="PANTHER" id="PTHR43080">
    <property type="entry name" value="CBS DOMAIN-CONTAINING PROTEIN CBSX3, MITOCHONDRIAL"/>
    <property type="match status" value="1"/>
</dbReference>
<keyword evidence="5" id="KW-1185">Reference proteome</keyword>
<reference evidence="4 5" key="1">
    <citation type="submission" date="2019-02" db="EMBL/GenBank/DDBJ databases">
        <title>Deep-cultivation of Planctomycetes and their phenomic and genomic characterization uncovers novel biology.</title>
        <authorList>
            <person name="Wiegand S."/>
            <person name="Jogler M."/>
            <person name="Boedeker C."/>
            <person name="Pinto D."/>
            <person name="Vollmers J."/>
            <person name="Rivas-Marin E."/>
            <person name="Kohn T."/>
            <person name="Peeters S.H."/>
            <person name="Heuer A."/>
            <person name="Rast P."/>
            <person name="Oberbeckmann S."/>
            <person name="Bunk B."/>
            <person name="Jeske O."/>
            <person name="Meyerdierks A."/>
            <person name="Storesund J.E."/>
            <person name="Kallscheuer N."/>
            <person name="Luecker S."/>
            <person name="Lage O.M."/>
            <person name="Pohl T."/>
            <person name="Merkel B.J."/>
            <person name="Hornburger P."/>
            <person name="Mueller R.-W."/>
            <person name="Bruemmer F."/>
            <person name="Labrenz M."/>
            <person name="Spormann A.M."/>
            <person name="Op Den Camp H."/>
            <person name="Overmann J."/>
            <person name="Amann R."/>
            <person name="Jetten M.S.M."/>
            <person name="Mascher T."/>
            <person name="Medema M.H."/>
            <person name="Devos D.P."/>
            <person name="Kaster A.-K."/>
            <person name="Ovreas L."/>
            <person name="Rohde M."/>
            <person name="Galperin M.Y."/>
            <person name="Jogler C."/>
        </authorList>
    </citation>
    <scope>NUCLEOTIDE SEQUENCE [LARGE SCALE GENOMIC DNA]</scope>
    <source>
        <strain evidence="4 5">Pan54</strain>
    </source>
</reference>
<organism evidence="4 5">
    <name type="scientific">Rubinisphaera italica</name>
    <dbReference type="NCBI Taxonomy" id="2527969"/>
    <lineage>
        <taxon>Bacteria</taxon>
        <taxon>Pseudomonadati</taxon>
        <taxon>Planctomycetota</taxon>
        <taxon>Planctomycetia</taxon>
        <taxon>Planctomycetales</taxon>
        <taxon>Planctomycetaceae</taxon>
        <taxon>Rubinisphaera</taxon>
    </lineage>
</organism>